<dbReference type="PANTHER" id="PTHR38469:SF1">
    <property type="entry name" value="PERIPLASMIC PEPTIDASE SUBFAMILY S1B"/>
    <property type="match status" value="1"/>
</dbReference>
<feature type="chain" id="PRO_5044983714" description="Dipeptidyl-peptidase" evidence="6">
    <location>
        <begin position="25"/>
        <end position="691"/>
    </location>
</feature>
<sequence length="691" mass="75357">MTKRLTAGAIIALAVGAFSSAAMADEGMWTLDNVPVEAIGKSTGFKPDAKWLEKVRLSSVRLAGGCSGSFVSPEGLVMTNHHCVSDCVAELSTPENDLMAKGFLAGGRAEERRCAGIEVNQLTEITDVTDKVAKATEGKTGKEFADARRAVFAEIERGCSGGDANVRCDVVTLYQGGRYHLYKYNRYQDVRLAFAPEFGIAAFGGDPDNFNFPRYCLDMSLLRVYGADGKPISSPNYFPWSKAGAKPDEATFVTGHPGSTSRLNTTDQLAYLRDVFAPATLMYLSELRGRLIEFGRRGEEEHRLALEELTGIENSLKVWRGRQQALVDAQFFGDKAAAETELRARIKADPKLAAQVGDAYEQIATAMQRQRALAPRYLMLERGRAFDSSLFSFARLLVRSAEEAGKPNDQRLREFSEARLPALKQRLSNPAPVHESLEITTLAFSLSKLREEFGPDNALVQKVLGKKSPEQVAEDLVKNSKLGDPKVRLTLFEGGKEAVAASDDPMIALAKLVDADARAVRKAVEEEIEAPVEAAQARIAKARFALLGDSVYPDATFTLRLSYGHVKGWAEEDGTQVEPFTTFAGLYNRDTGAVPFDLPASWEKAKGVIGMSVPFNGVSTNDIIGGNSGSPILNSRAEAIGLVFDGNIHSLAGDYGYDMRRNRTVFVDIRGMAEALRKVYKADHLVKELGL</sequence>
<dbReference type="Gene3D" id="2.40.10.10">
    <property type="entry name" value="Trypsin-like serine proteases"/>
    <property type="match status" value="1"/>
</dbReference>
<dbReference type="Pfam" id="PF10459">
    <property type="entry name" value="Peptidase_S46"/>
    <property type="match status" value="1"/>
</dbReference>
<dbReference type="EC" id="3.4.14.-" evidence="6"/>
<evidence type="ECO:0000313" key="7">
    <source>
        <dbReference type="EMBL" id="MFC7333790.1"/>
    </source>
</evidence>
<dbReference type="RefSeq" id="WP_377359090.1">
    <property type="nucleotide sequence ID" value="NZ_JBHTCM010000010.1"/>
</dbReference>
<comment type="caution">
    <text evidence="7">The sequence shown here is derived from an EMBL/GenBank/DDBJ whole genome shotgun (WGS) entry which is preliminary data.</text>
</comment>
<keyword evidence="4 6" id="KW-0732">Signal</keyword>
<dbReference type="PANTHER" id="PTHR38469">
    <property type="entry name" value="PERIPLASMIC PEPTIDASE SUBFAMILY S1B"/>
    <property type="match status" value="1"/>
</dbReference>
<evidence type="ECO:0000313" key="8">
    <source>
        <dbReference type="Proteomes" id="UP001596456"/>
    </source>
</evidence>
<dbReference type="SUPFAM" id="SSF50494">
    <property type="entry name" value="Trypsin-like serine proteases"/>
    <property type="match status" value="1"/>
</dbReference>
<keyword evidence="8" id="KW-1185">Reference proteome</keyword>
<dbReference type="InterPro" id="IPR019500">
    <property type="entry name" value="Pep_S46"/>
</dbReference>
<name>A0ABW2KWM7_9PROT</name>
<dbReference type="Proteomes" id="UP001596456">
    <property type="component" value="Unassembled WGS sequence"/>
</dbReference>
<evidence type="ECO:0000256" key="1">
    <source>
        <dbReference type="ARBA" id="ARBA00010491"/>
    </source>
</evidence>
<evidence type="ECO:0000256" key="5">
    <source>
        <dbReference type="ARBA" id="ARBA00022801"/>
    </source>
</evidence>
<evidence type="ECO:0000256" key="6">
    <source>
        <dbReference type="RuleBase" id="RU366067"/>
    </source>
</evidence>
<protein>
    <recommendedName>
        <fullName evidence="6">Dipeptidyl-peptidase</fullName>
        <ecNumber evidence="6">3.4.14.-</ecNumber>
    </recommendedName>
</protein>
<keyword evidence="6" id="KW-0720">Serine protease</keyword>
<comment type="similarity">
    <text evidence="1 6">Belongs to the peptidase S46 family.</text>
</comment>
<keyword evidence="2 6" id="KW-0031">Aminopeptidase</keyword>
<keyword evidence="5 6" id="KW-0378">Hydrolase</keyword>
<dbReference type="EMBL" id="JBHTCM010000010">
    <property type="protein sequence ID" value="MFC7333790.1"/>
    <property type="molecule type" value="Genomic_DNA"/>
</dbReference>
<proteinExistence type="inferred from homology"/>
<accession>A0ABW2KWM7</accession>
<organism evidence="7 8">
    <name type="scientific">Rhodocista pekingensis</name>
    <dbReference type="NCBI Taxonomy" id="201185"/>
    <lineage>
        <taxon>Bacteria</taxon>
        <taxon>Pseudomonadati</taxon>
        <taxon>Pseudomonadota</taxon>
        <taxon>Alphaproteobacteria</taxon>
        <taxon>Rhodospirillales</taxon>
        <taxon>Azospirillaceae</taxon>
        <taxon>Rhodocista</taxon>
    </lineage>
</organism>
<evidence type="ECO:0000256" key="2">
    <source>
        <dbReference type="ARBA" id="ARBA00022438"/>
    </source>
</evidence>
<keyword evidence="3 6" id="KW-0645">Protease</keyword>
<reference evidence="8" key="1">
    <citation type="journal article" date="2019" name="Int. J. Syst. Evol. Microbiol.">
        <title>The Global Catalogue of Microorganisms (GCM) 10K type strain sequencing project: providing services to taxonomists for standard genome sequencing and annotation.</title>
        <authorList>
            <consortium name="The Broad Institute Genomics Platform"/>
            <consortium name="The Broad Institute Genome Sequencing Center for Infectious Disease"/>
            <person name="Wu L."/>
            <person name="Ma J."/>
        </authorList>
    </citation>
    <scope>NUCLEOTIDE SEQUENCE [LARGE SCALE GENOMIC DNA]</scope>
    <source>
        <strain evidence="8">CGMCC 1.16275</strain>
    </source>
</reference>
<gene>
    <name evidence="7" type="ORF">ACFQPS_11505</name>
</gene>
<dbReference type="InterPro" id="IPR043504">
    <property type="entry name" value="Peptidase_S1_PA_chymotrypsin"/>
</dbReference>
<evidence type="ECO:0000256" key="3">
    <source>
        <dbReference type="ARBA" id="ARBA00022670"/>
    </source>
</evidence>
<feature type="signal peptide" evidence="6">
    <location>
        <begin position="1"/>
        <end position="24"/>
    </location>
</feature>
<comment type="function">
    <text evidence="6">Catalyzes the removal of dipeptides from the N-terminus of oligopeptides.</text>
</comment>
<dbReference type="InterPro" id="IPR009003">
    <property type="entry name" value="Peptidase_S1_PA"/>
</dbReference>
<evidence type="ECO:0000256" key="4">
    <source>
        <dbReference type="ARBA" id="ARBA00022729"/>
    </source>
</evidence>